<dbReference type="Proteomes" id="UP001515480">
    <property type="component" value="Unassembled WGS sequence"/>
</dbReference>
<feature type="region of interest" description="Disordered" evidence="1">
    <location>
        <begin position="97"/>
        <end position="134"/>
    </location>
</feature>
<protein>
    <recommendedName>
        <fullName evidence="4">Protein xylosyltransferase</fullName>
    </recommendedName>
</protein>
<accession>A0AB34IFV2</accession>
<proteinExistence type="predicted"/>
<gene>
    <name evidence="2" type="ORF">AB1Y20_013437</name>
</gene>
<evidence type="ECO:0000313" key="3">
    <source>
        <dbReference type="Proteomes" id="UP001515480"/>
    </source>
</evidence>
<evidence type="ECO:0000313" key="2">
    <source>
        <dbReference type="EMBL" id="KAL1498915.1"/>
    </source>
</evidence>
<dbReference type="EMBL" id="JBGBPQ010000026">
    <property type="protein sequence ID" value="KAL1498915.1"/>
    <property type="molecule type" value="Genomic_DNA"/>
</dbReference>
<keyword evidence="3" id="KW-1185">Reference proteome</keyword>
<reference evidence="2 3" key="1">
    <citation type="journal article" date="2024" name="Science">
        <title>Giant polyketide synthase enzymes in the biosynthesis of giant marine polyether toxins.</title>
        <authorList>
            <person name="Fallon T.R."/>
            <person name="Shende V.V."/>
            <person name="Wierzbicki I.H."/>
            <person name="Pendleton A.L."/>
            <person name="Watervoot N.F."/>
            <person name="Auber R.P."/>
            <person name="Gonzalez D.J."/>
            <person name="Wisecaver J.H."/>
            <person name="Moore B.S."/>
        </authorList>
    </citation>
    <scope>NUCLEOTIDE SEQUENCE [LARGE SCALE GENOMIC DNA]</scope>
    <source>
        <strain evidence="2 3">12B1</strain>
    </source>
</reference>
<evidence type="ECO:0008006" key="4">
    <source>
        <dbReference type="Google" id="ProtNLM"/>
    </source>
</evidence>
<comment type="caution">
    <text evidence="2">The sequence shown here is derived from an EMBL/GenBank/DDBJ whole genome shotgun (WGS) entry which is preliminary data.</text>
</comment>
<feature type="compositionally biased region" description="Pro residues" evidence="1">
    <location>
        <begin position="98"/>
        <end position="132"/>
    </location>
</feature>
<sequence length="434" mass="48362">MALACSDDRMRCLPGWRPGFCADVPISIPRDQPCDPSASSGSWAAVPSAAACASLCRACARCAFVSFSTLDLDCSWYAACDAPLRYLATAHCTAAPRELPPPRPSSPPPPPPSPPSSSPLPSPLPSSPPPSSPLRSRPLRVVLVVPLHPPKFGHARNLLRSRRACGQTRAFHLLLLFSSPPDRSRFSREARAARLPLDRAVRALTLPPSSHRPDAYKKLMGVRYAFSKSPPYDFAITPDADALFQSAAEWRPHFAWWAARRAALAAQIEGGPSSAWYVKHARVTAAACRRVGLDARRLGQPTPFLWWNDAPIYERNGFDSFFSRIDWSLLTPALNRSADPLDPSGYEHASYVCYKALVEKWELLRLYRMMERASSDEQYCLSQQLNYSFLWSRDQNPDRLLLFHADRARFPRVTSLCGQPLTLEGPFHIERLDT</sequence>
<name>A0AB34IFV2_PRYPA</name>
<dbReference type="AlphaFoldDB" id="A0AB34IFV2"/>
<evidence type="ECO:0000256" key="1">
    <source>
        <dbReference type="SAM" id="MobiDB-lite"/>
    </source>
</evidence>
<organism evidence="2 3">
    <name type="scientific">Prymnesium parvum</name>
    <name type="common">Toxic golden alga</name>
    <dbReference type="NCBI Taxonomy" id="97485"/>
    <lineage>
        <taxon>Eukaryota</taxon>
        <taxon>Haptista</taxon>
        <taxon>Haptophyta</taxon>
        <taxon>Prymnesiophyceae</taxon>
        <taxon>Prymnesiales</taxon>
        <taxon>Prymnesiaceae</taxon>
        <taxon>Prymnesium</taxon>
    </lineage>
</organism>